<sequence length="747" mass="80176">MTSRTTEVPKSGIGAPVDRVEARDKVTGSARYTADARLPRMTHAALVASTVSSGRVRRIDTARAAAAPGVLAVLTHRDRMPWKGSPADAQYVENRFPLADDRITYYGQYLAVVVAETPEQAEHAASLVAIDYEVHRPVPTLDEALPDAYTATGRLIQPPFPQRAVLPQDADPQAALDGAAVRIDTTYRVPHYSHAPLEPGAVVASWEGGTLTLRDCSQKVHVHRDVVAAVFGLPPDRVRVLSPLVGGAFGNKTTVWAHSLLAAAAARAVRRPVKLVITRKQSFTAMGHQPPIIQRIRLGADARGKLAVIFHDVVNATEVRGDRPEPAVVSTASTYAAQALSVTTRVAKVNIGPSQNLRAPGDGPGSFALESAMDELAYRLDMDPLELRRRNHLDRDPLSRREWSDKNLLEAYDLGAERFGWSRRPAKPGSLRDGDDLIGYGMATAVRGELPDGKATQAEVVIRADGTAEVRAAIQEIGTGSLTLVAQITAAGTGVPLDRVDVRAGDTRLPRTPGNGGSKATGYTGSAVHLAAEQARATAVRMAVADPESPLYGLPQGEIEAGDGKLFHREKPRREETYRDLLTRHGGKAVLGKGHYKPRTSHAVATFGAHFTEVRINPRLPRVRVTRHVGVFDIGRVTNHKAARNQAQGGIVMGMGWALMEQLVPDPVSGRYLGPAFTDYHIPVNADVPDIDVLFVDKPDTVAHPHGSKGMGEVISVGVAAAIANAVYHATGKRITDLPITPDKLMG</sequence>
<keyword evidence="1" id="KW-0500">Molybdenum</keyword>
<evidence type="ECO:0000313" key="5">
    <source>
        <dbReference type="Proteomes" id="UP000294543"/>
    </source>
</evidence>
<dbReference type="SUPFAM" id="SSF54665">
    <property type="entry name" value="CO dehydrogenase molybdoprotein N-domain-like"/>
    <property type="match status" value="1"/>
</dbReference>
<dbReference type="GO" id="GO:0016491">
    <property type="term" value="F:oxidoreductase activity"/>
    <property type="evidence" value="ECO:0007669"/>
    <property type="project" value="UniProtKB-KW"/>
</dbReference>
<keyword evidence="5" id="KW-1185">Reference proteome</keyword>
<dbReference type="AlphaFoldDB" id="A0A4R4W6I5"/>
<keyword evidence="2" id="KW-0560">Oxidoreductase</keyword>
<evidence type="ECO:0000256" key="2">
    <source>
        <dbReference type="ARBA" id="ARBA00023002"/>
    </source>
</evidence>
<dbReference type="Gene3D" id="3.90.1170.50">
    <property type="entry name" value="Aldehyde oxidase/xanthine dehydrogenase, a/b hammerhead"/>
    <property type="match status" value="1"/>
</dbReference>
<dbReference type="InterPro" id="IPR036856">
    <property type="entry name" value="Ald_Oxase/Xan_DH_a/b_sf"/>
</dbReference>
<dbReference type="InterPro" id="IPR016208">
    <property type="entry name" value="Ald_Oxase/xanthine_DH-like"/>
</dbReference>
<dbReference type="PANTHER" id="PTHR11908:SF132">
    <property type="entry name" value="ALDEHYDE OXIDASE 1-RELATED"/>
    <property type="match status" value="1"/>
</dbReference>
<feature type="domain" description="Aldehyde oxidase/xanthine dehydrogenase a/b hammerhead" evidence="3">
    <location>
        <begin position="27"/>
        <end position="136"/>
    </location>
</feature>
<accession>A0A4R4W6I5</accession>
<dbReference type="InterPro" id="IPR000674">
    <property type="entry name" value="Ald_Oxase/Xan_DH_a/b"/>
</dbReference>
<dbReference type="Gene3D" id="3.30.365.10">
    <property type="entry name" value="Aldehyde oxidase/xanthine dehydrogenase, molybdopterin binding domain"/>
    <property type="match status" value="4"/>
</dbReference>
<dbReference type="InterPro" id="IPR008274">
    <property type="entry name" value="AldOxase/xan_DH_MoCoBD1"/>
</dbReference>
<dbReference type="PANTHER" id="PTHR11908">
    <property type="entry name" value="XANTHINE DEHYDROGENASE"/>
    <property type="match status" value="1"/>
</dbReference>
<dbReference type="OrthoDB" id="9758509at2"/>
<proteinExistence type="predicted"/>
<comment type="caution">
    <text evidence="4">The sequence shown here is derived from an EMBL/GenBank/DDBJ whole genome shotgun (WGS) entry which is preliminary data.</text>
</comment>
<dbReference type="SMART" id="SM01008">
    <property type="entry name" value="Ald_Xan_dh_C"/>
    <property type="match status" value="1"/>
</dbReference>
<name>A0A4R4W6I5_9ACTN</name>
<protein>
    <submittedName>
        <fullName evidence="4">Xanthine dehydrogenase family protein molybdopterin-binding subunit</fullName>
    </submittedName>
</protein>
<evidence type="ECO:0000256" key="1">
    <source>
        <dbReference type="ARBA" id="ARBA00022505"/>
    </source>
</evidence>
<dbReference type="Pfam" id="PF01315">
    <property type="entry name" value="Ald_Xan_dh_C"/>
    <property type="match status" value="1"/>
</dbReference>
<dbReference type="SUPFAM" id="SSF56003">
    <property type="entry name" value="Molybdenum cofactor-binding domain"/>
    <property type="match status" value="1"/>
</dbReference>
<dbReference type="InterPro" id="IPR046867">
    <property type="entry name" value="AldOxase/xan_DH_MoCoBD2"/>
</dbReference>
<gene>
    <name evidence="4" type="ORF">E1294_40405</name>
</gene>
<reference evidence="4 5" key="1">
    <citation type="submission" date="2019-03" db="EMBL/GenBank/DDBJ databases">
        <title>Draft genome sequences of novel Actinobacteria.</title>
        <authorList>
            <person name="Sahin N."/>
            <person name="Ay H."/>
            <person name="Saygin H."/>
        </authorList>
    </citation>
    <scope>NUCLEOTIDE SEQUENCE [LARGE SCALE GENOMIC DNA]</scope>
    <source>
        <strain evidence="4 5">KC712</strain>
    </source>
</reference>
<dbReference type="Pfam" id="PF02738">
    <property type="entry name" value="MoCoBD_1"/>
    <property type="match status" value="1"/>
</dbReference>
<dbReference type="GO" id="GO:0005506">
    <property type="term" value="F:iron ion binding"/>
    <property type="evidence" value="ECO:0007669"/>
    <property type="project" value="InterPro"/>
</dbReference>
<dbReference type="Proteomes" id="UP000294543">
    <property type="component" value="Unassembled WGS sequence"/>
</dbReference>
<dbReference type="RefSeq" id="WP_132516250.1">
    <property type="nucleotide sequence ID" value="NZ_SMKP01000170.1"/>
</dbReference>
<evidence type="ECO:0000313" key="4">
    <source>
        <dbReference type="EMBL" id="TDD13591.1"/>
    </source>
</evidence>
<dbReference type="EMBL" id="SMKP01000170">
    <property type="protein sequence ID" value="TDD13591.1"/>
    <property type="molecule type" value="Genomic_DNA"/>
</dbReference>
<dbReference type="InterPro" id="IPR037165">
    <property type="entry name" value="AldOxase/xan_DH_Mopterin-bd_sf"/>
</dbReference>
<evidence type="ECO:0000259" key="3">
    <source>
        <dbReference type="SMART" id="SM01008"/>
    </source>
</evidence>
<dbReference type="Pfam" id="PF20256">
    <property type="entry name" value="MoCoBD_2"/>
    <property type="match status" value="1"/>
</dbReference>
<organism evidence="4 5">
    <name type="scientific">Nonomuraea diastatica</name>
    <dbReference type="NCBI Taxonomy" id="1848329"/>
    <lineage>
        <taxon>Bacteria</taxon>
        <taxon>Bacillati</taxon>
        <taxon>Actinomycetota</taxon>
        <taxon>Actinomycetes</taxon>
        <taxon>Streptosporangiales</taxon>
        <taxon>Streptosporangiaceae</taxon>
        <taxon>Nonomuraea</taxon>
    </lineage>
</organism>